<sequence>MKAYKLISSGCSFQIHVRRSIRLIVILLHRSLHVLSKKRSYLATRCNDAAGIVFEDGAVSHSSSTLMATQQETTTRTFTCTHTDNGANSRNLVVCIDGTLNQFGTKNTNIIELYSHIMKNDTQLTYYTSGLGAIAKFAGAPSGHPLSNKIDMVFGRNLHTVIMATYRWLSENHRDGDRIYLFGFSRGAYQVRALAGMIARVGLLLPGNNEQIPFAFELYSKTGDEEPSTTRPTNVVSLPTEKEGASKFAQTNGLSKNKSKHATELAETFKKTFCRKNVHVHFVGVWDTVSSVGFGRDQTLPCTTSTCEHICYFRHALALDERRVKFLPEYVFGGRSDSTHDGRIKEVWFAGAHSDVGGGNRRNAKLQSGDIPLLWMRSQALAAGLQLEPLDVMWKIDDLDKEITPSLKWNSGWWLPELLPLKHLLYYNSNKNTHKPHLGGPRRILPGQKVHVSALFKHNYKPYAQFYESSEKWPGPMFWNDPNSHLRLQELSDYWEKDLFDNCSIETLLDDLVQERRQPNLDVLDRLAFMANFGE</sequence>
<protein>
    <recommendedName>
        <fullName evidence="1">T6SS Phospholipase effector Tle1-like catalytic domain-containing protein</fullName>
    </recommendedName>
</protein>
<dbReference type="PANTHER" id="PTHR33840">
    <property type="match status" value="1"/>
</dbReference>
<dbReference type="Proteomes" id="UP000054538">
    <property type="component" value="Unassembled WGS sequence"/>
</dbReference>
<dbReference type="EMBL" id="KN825962">
    <property type="protein sequence ID" value="KIK80672.1"/>
    <property type="molecule type" value="Genomic_DNA"/>
</dbReference>
<feature type="domain" description="T6SS Phospholipase effector Tle1-like catalytic" evidence="1">
    <location>
        <begin position="90"/>
        <end position="378"/>
    </location>
</feature>
<dbReference type="AlphaFoldDB" id="A0A0D0CD51"/>
<gene>
    <name evidence="2" type="ORF">PAXRUDRAFT_225463</name>
</gene>
<dbReference type="InParanoid" id="A0A0D0CD51"/>
<reference evidence="2 3" key="1">
    <citation type="submission" date="2014-04" db="EMBL/GenBank/DDBJ databases">
        <authorList>
            <consortium name="DOE Joint Genome Institute"/>
            <person name="Kuo A."/>
            <person name="Kohler A."/>
            <person name="Jargeat P."/>
            <person name="Nagy L.G."/>
            <person name="Floudas D."/>
            <person name="Copeland A."/>
            <person name="Barry K.W."/>
            <person name="Cichocki N."/>
            <person name="Veneault-Fourrey C."/>
            <person name="LaButti K."/>
            <person name="Lindquist E.A."/>
            <person name="Lipzen A."/>
            <person name="Lundell T."/>
            <person name="Morin E."/>
            <person name="Murat C."/>
            <person name="Sun H."/>
            <person name="Tunlid A."/>
            <person name="Henrissat B."/>
            <person name="Grigoriev I.V."/>
            <person name="Hibbett D.S."/>
            <person name="Martin F."/>
            <person name="Nordberg H.P."/>
            <person name="Cantor M.N."/>
            <person name="Hua S.X."/>
        </authorList>
    </citation>
    <scope>NUCLEOTIDE SEQUENCE [LARGE SCALE GENOMIC DNA]</scope>
    <source>
        <strain evidence="2 3">Ve08.2h10</strain>
    </source>
</reference>
<dbReference type="InterPro" id="IPR029058">
    <property type="entry name" value="AB_hydrolase_fold"/>
</dbReference>
<dbReference type="PANTHER" id="PTHR33840:SF2">
    <property type="entry name" value="TLE1 PHOSPHOLIPASE DOMAIN-CONTAINING PROTEIN"/>
    <property type="match status" value="1"/>
</dbReference>
<dbReference type="Pfam" id="PF09994">
    <property type="entry name" value="T6SS_Tle1-like_cat"/>
    <property type="match status" value="1"/>
</dbReference>
<proteinExistence type="predicted"/>
<dbReference type="OrthoDB" id="538223at2759"/>
<name>A0A0D0CD51_9AGAM</name>
<reference evidence="3" key="2">
    <citation type="submission" date="2015-01" db="EMBL/GenBank/DDBJ databases">
        <title>Evolutionary Origins and Diversification of the Mycorrhizal Mutualists.</title>
        <authorList>
            <consortium name="DOE Joint Genome Institute"/>
            <consortium name="Mycorrhizal Genomics Consortium"/>
            <person name="Kohler A."/>
            <person name="Kuo A."/>
            <person name="Nagy L.G."/>
            <person name="Floudas D."/>
            <person name="Copeland A."/>
            <person name="Barry K.W."/>
            <person name="Cichocki N."/>
            <person name="Veneault-Fourrey C."/>
            <person name="LaButti K."/>
            <person name="Lindquist E.A."/>
            <person name="Lipzen A."/>
            <person name="Lundell T."/>
            <person name="Morin E."/>
            <person name="Murat C."/>
            <person name="Riley R."/>
            <person name="Ohm R."/>
            <person name="Sun H."/>
            <person name="Tunlid A."/>
            <person name="Henrissat B."/>
            <person name="Grigoriev I.V."/>
            <person name="Hibbett D.S."/>
            <person name="Martin F."/>
        </authorList>
    </citation>
    <scope>NUCLEOTIDE SEQUENCE [LARGE SCALE GENOMIC DNA]</scope>
    <source>
        <strain evidence="3">Ve08.2h10</strain>
    </source>
</reference>
<organism evidence="2 3">
    <name type="scientific">Paxillus rubicundulus Ve08.2h10</name>
    <dbReference type="NCBI Taxonomy" id="930991"/>
    <lineage>
        <taxon>Eukaryota</taxon>
        <taxon>Fungi</taxon>
        <taxon>Dikarya</taxon>
        <taxon>Basidiomycota</taxon>
        <taxon>Agaricomycotina</taxon>
        <taxon>Agaricomycetes</taxon>
        <taxon>Agaricomycetidae</taxon>
        <taxon>Boletales</taxon>
        <taxon>Paxilineae</taxon>
        <taxon>Paxillaceae</taxon>
        <taxon>Paxillus</taxon>
    </lineage>
</organism>
<evidence type="ECO:0000313" key="2">
    <source>
        <dbReference type="EMBL" id="KIK80672.1"/>
    </source>
</evidence>
<keyword evidence="3" id="KW-1185">Reference proteome</keyword>
<dbReference type="InterPro" id="IPR018712">
    <property type="entry name" value="Tle1-like_cat"/>
</dbReference>
<evidence type="ECO:0000313" key="3">
    <source>
        <dbReference type="Proteomes" id="UP000054538"/>
    </source>
</evidence>
<evidence type="ECO:0000259" key="1">
    <source>
        <dbReference type="Pfam" id="PF09994"/>
    </source>
</evidence>
<accession>A0A0D0CD51</accession>
<dbReference type="STRING" id="930991.A0A0D0CD51"/>
<dbReference type="SUPFAM" id="SSF53474">
    <property type="entry name" value="alpha/beta-Hydrolases"/>
    <property type="match status" value="1"/>
</dbReference>
<dbReference type="HOGENOM" id="CLU_005049_5_1_1"/>